<dbReference type="InterPro" id="IPR025736">
    <property type="entry name" value="PucR_C-HTH_dom"/>
</dbReference>
<dbReference type="PANTHER" id="PTHR33744">
    <property type="entry name" value="CARBOHYDRATE DIACID REGULATOR"/>
    <property type="match status" value="1"/>
</dbReference>
<evidence type="ECO:0000259" key="1">
    <source>
        <dbReference type="SMART" id="SM00065"/>
    </source>
</evidence>
<dbReference type="Pfam" id="PF13556">
    <property type="entry name" value="HTH_30"/>
    <property type="match status" value="1"/>
</dbReference>
<dbReference type="InterPro" id="IPR051448">
    <property type="entry name" value="CdaR-like_regulators"/>
</dbReference>
<feature type="domain" description="GAF" evidence="1">
    <location>
        <begin position="29"/>
        <end position="190"/>
    </location>
</feature>
<evidence type="ECO:0000313" key="2">
    <source>
        <dbReference type="EMBL" id="AEW04133.1"/>
    </source>
</evidence>
<name>G8TZW4_SULAD</name>
<organism evidence="2 3">
    <name type="scientific">Sulfobacillus acidophilus (strain ATCC 700253 / DSM 10332 / NAL)</name>
    <dbReference type="NCBI Taxonomy" id="679936"/>
    <lineage>
        <taxon>Bacteria</taxon>
        <taxon>Bacillati</taxon>
        <taxon>Bacillota</taxon>
        <taxon>Clostridia</taxon>
        <taxon>Eubacteriales</taxon>
        <taxon>Clostridiales Family XVII. Incertae Sedis</taxon>
        <taxon>Sulfobacillus</taxon>
    </lineage>
</organism>
<proteinExistence type="predicted"/>
<reference evidence="2 3" key="2">
    <citation type="journal article" date="2012" name="Stand. Genomic Sci.">
        <title>Complete genome sequence of the moderately thermophilic mineral-sulfide-oxidizing firmicute Sulfobacillus acidophilus type strain (NAL(T)).</title>
        <authorList>
            <person name="Anderson I."/>
            <person name="Chertkov O."/>
            <person name="Chen A."/>
            <person name="Saunders E."/>
            <person name="Lapidus A."/>
            <person name="Nolan M."/>
            <person name="Lucas S."/>
            <person name="Hammon N."/>
            <person name="Deshpande S."/>
            <person name="Cheng J.F."/>
            <person name="Han C."/>
            <person name="Tapia R."/>
            <person name="Goodwin L.A."/>
            <person name="Pitluck S."/>
            <person name="Liolios K."/>
            <person name="Pagani I."/>
            <person name="Ivanova N."/>
            <person name="Mikhailova N."/>
            <person name="Pati A."/>
            <person name="Palaniappan K."/>
            <person name="Land M."/>
            <person name="Pan C."/>
            <person name="Rohde M."/>
            <person name="Pukall R."/>
            <person name="Goker M."/>
            <person name="Detter J.C."/>
            <person name="Woyke T."/>
            <person name="Bristow J."/>
            <person name="Eisen J.A."/>
            <person name="Markowitz V."/>
            <person name="Hugenholtz P."/>
            <person name="Kyrpides N.C."/>
            <person name="Klenk H.P."/>
            <person name="Mavromatis K."/>
        </authorList>
    </citation>
    <scope>NUCLEOTIDE SEQUENCE [LARGE SCALE GENOMIC DNA]</scope>
    <source>
        <strain evidence="3">ATCC 700253 / DSM 10332 / NAL</strain>
    </source>
</reference>
<keyword evidence="3" id="KW-1185">Reference proteome</keyword>
<dbReference type="InterPro" id="IPR042070">
    <property type="entry name" value="PucR_C-HTH_sf"/>
</dbReference>
<dbReference type="Pfam" id="PF13185">
    <property type="entry name" value="GAF_2"/>
    <property type="match status" value="1"/>
</dbReference>
<dbReference type="PATRIC" id="fig|679936.5.peg.645"/>
<dbReference type="EMBL" id="CP003179">
    <property type="protein sequence ID" value="AEW04133.1"/>
    <property type="molecule type" value="Genomic_DNA"/>
</dbReference>
<dbReference type="KEGG" id="sap:Sulac_0606"/>
<dbReference type="STRING" id="679936.Sulac_0606"/>
<dbReference type="Gene3D" id="3.30.450.40">
    <property type="match status" value="1"/>
</dbReference>
<dbReference type="SMART" id="SM00065">
    <property type="entry name" value="GAF"/>
    <property type="match status" value="1"/>
</dbReference>
<dbReference type="AlphaFoldDB" id="G8TZW4"/>
<dbReference type="SUPFAM" id="SSF55781">
    <property type="entry name" value="GAF domain-like"/>
    <property type="match status" value="1"/>
</dbReference>
<dbReference type="InterPro" id="IPR003018">
    <property type="entry name" value="GAF"/>
</dbReference>
<reference evidence="3" key="1">
    <citation type="submission" date="2011-12" db="EMBL/GenBank/DDBJ databases">
        <title>The complete genome of chromosome of Sulfobacillus acidophilus DSM 10332.</title>
        <authorList>
            <person name="Lucas S."/>
            <person name="Han J."/>
            <person name="Lapidus A."/>
            <person name="Bruce D."/>
            <person name="Goodwin L."/>
            <person name="Pitluck S."/>
            <person name="Peters L."/>
            <person name="Kyrpides N."/>
            <person name="Mavromatis K."/>
            <person name="Ivanova N."/>
            <person name="Mikhailova N."/>
            <person name="Chertkov O."/>
            <person name="Saunders E."/>
            <person name="Detter J.C."/>
            <person name="Tapia R."/>
            <person name="Han C."/>
            <person name="Land M."/>
            <person name="Hauser L."/>
            <person name="Markowitz V."/>
            <person name="Cheng J.-F."/>
            <person name="Hugenholtz P."/>
            <person name="Woyke T."/>
            <person name="Wu D."/>
            <person name="Pukall R."/>
            <person name="Gehrich-Schroeter G."/>
            <person name="Schneider S."/>
            <person name="Klenk H.-P."/>
            <person name="Eisen J.A."/>
        </authorList>
    </citation>
    <scope>NUCLEOTIDE SEQUENCE [LARGE SCALE GENOMIC DNA]</scope>
    <source>
        <strain evidence="3">ATCC 700253 / DSM 10332 / NAL</strain>
    </source>
</reference>
<dbReference type="HOGENOM" id="CLU_519646_0_0_9"/>
<dbReference type="PANTHER" id="PTHR33744:SF1">
    <property type="entry name" value="DNA-BINDING TRANSCRIPTIONAL ACTIVATOR ADER"/>
    <property type="match status" value="1"/>
</dbReference>
<dbReference type="Proteomes" id="UP000005439">
    <property type="component" value="Chromosome"/>
</dbReference>
<dbReference type="Gene3D" id="1.10.10.2840">
    <property type="entry name" value="PucR C-terminal helix-turn-helix domain"/>
    <property type="match status" value="1"/>
</dbReference>
<dbReference type="InterPro" id="IPR029016">
    <property type="entry name" value="GAF-like_dom_sf"/>
</dbReference>
<sequence length="524" mass="58784">MVESKFTGVPPERMERLLTLTRRLTTRRDMAALLEDLLHGSTTLIPGADFVCVFLYRPECNALVPVGGTGFDLSALQEVQLKPGESITGKTFVARKPLLLPNPEAIRAAQSNLAPEHDQAVRQAIRRPDNPLRSSLAVPLATDDRLLGVLVIDNYDTDRDFTPVDLAVASSLADHAAVAVLNAEEYQEIRALSQQLQHTMTIQQRLLASMMSPQGNFEHLMHAVWTAIRRPYRLLDAQGDVKAMRGIIQDPVSLAISAGQDLLGELQIAGPLQGVERLTVEQALPLIALEFLKDTARQQERLRVQSEAFRRLWERDYAAVDALLTQYGMHAVRLAIGLIQDTTVDAVRGVIEHTNIPLMQREQDLLLMMPESTWQILQQSLPRETRMIIGSPADSLQDLPQELSGVLMLSASSRQLGYPPVTHATCLCDYPDISFMAGIPDAFRQRFHETVVAPFQEDPELLTTLKTWIFSERSPERTAAILHTHPNTIRYRLDKARRRWNRPLDDQAAILLRWAFLAGIRVHL</sequence>
<evidence type="ECO:0000313" key="3">
    <source>
        <dbReference type="Proteomes" id="UP000005439"/>
    </source>
</evidence>
<accession>G8TZW4</accession>
<gene>
    <name evidence="2" type="ordered locus">Sulac_0606</name>
</gene>
<protein>
    <submittedName>
        <fullName evidence="2">GAF domain protein</fullName>
    </submittedName>
</protein>